<feature type="domain" description="IgGFc-binding protein N-terminal" evidence="10">
    <location>
        <begin position="871"/>
        <end position="965"/>
    </location>
</feature>
<keyword evidence="6 9" id="KW-0472">Membrane</keyword>
<keyword evidence="12" id="KW-1185">Reference proteome</keyword>
<dbReference type="Gene3D" id="1.20.1740.10">
    <property type="entry name" value="Amino acid/polyamine transporter I"/>
    <property type="match status" value="1"/>
</dbReference>
<feature type="transmembrane region" description="Helical" evidence="9">
    <location>
        <begin position="231"/>
        <end position="251"/>
    </location>
</feature>
<evidence type="ECO:0000256" key="3">
    <source>
        <dbReference type="ARBA" id="ARBA00022475"/>
    </source>
</evidence>
<dbReference type="Proteomes" id="UP001234178">
    <property type="component" value="Unassembled WGS sequence"/>
</dbReference>
<evidence type="ECO:0000256" key="5">
    <source>
        <dbReference type="ARBA" id="ARBA00022989"/>
    </source>
</evidence>
<evidence type="ECO:0000256" key="4">
    <source>
        <dbReference type="ARBA" id="ARBA00022692"/>
    </source>
</evidence>
<evidence type="ECO:0000256" key="2">
    <source>
        <dbReference type="ARBA" id="ARBA00022448"/>
    </source>
</evidence>
<evidence type="ECO:0000259" key="10">
    <source>
        <dbReference type="Pfam" id="PF17517"/>
    </source>
</evidence>
<gene>
    <name evidence="11" type="ORF">OUZ56_032478</name>
</gene>
<dbReference type="InterPro" id="IPR044566">
    <property type="entry name" value="RMV1-like"/>
</dbReference>
<feature type="transmembrane region" description="Helical" evidence="9">
    <location>
        <begin position="95"/>
        <end position="117"/>
    </location>
</feature>
<evidence type="ECO:0000256" key="9">
    <source>
        <dbReference type="SAM" id="Phobius"/>
    </source>
</evidence>
<dbReference type="InterPro" id="IPR002293">
    <property type="entry name" value="AA/rel_permease1"/>
</dbReference>
<dbReference type="PANTHER" id="PTHR45826:SF2">
    <property type="entry name" value="AMINO ACID TRANSPORTER"/>
    <property type="match status" value="1"/>
</dbReference>
<evidence type="ECO:0000313" key="12">
    <source>
        <dbReference type="Proteomes" id="UP001234178"/>
    </source>
</evidence>
<evidence type="ECO:0000256" key="1">
    <source>
        <dbReference type="ARBA" id="ARBA00004651"/>
    </source>
</evidence>
<dbReference type="InterPro" id="IPR035234">
    <property type="entry name" value="IgGFc-bd_N"/>
</dbReference>
<dbReference type="Pfam" id="PF17517">
    <property type="entry name" value="IgGFc_binding"/>
    <property type="match status" value="2"/>
</dbReference>
<feature type="transmembrane region" description="Helical" evidence="9">
    <location>
        <begin position="129"/>
        <end position="149"/>
    </location>
</feature>
<evidence type="ECO:0000256" key="8">
    <source>
        <dbReference type="SAM" id="MobiDB-lite"/>
    </source>
</evidence>
<protein>
    <recommendedName>
        <fullName evidence="10">IgGFc-binding protein N-terminal domain-containing protein</fullName>
    </recommendedName>
</protein>
<feature type="transmembrane region" description="Helical" evidence="9">
    <location>
        <begin position="14"/>
        <end position="34"/>
    </location>
</feature>
<organism evidence="11 12">
    <name type="scientific">Daphnia magna</name>
    <dbReference type="NCBI Taxonomy" id="35525"/>
    <lineage>
        <taxon>Eukaryota</taxon>
        <taxon>Metazoa</taxon>
        <taxon>Ecdysozoa</taxon>
        <taxon>Arthropoda</taxon>
        <taxon>Crustacea</taxon>
        <taxon>Branchiopoda</taxon>
        <taxon>Diplostraca</taxon>
        <taxon>Cladocera</taxon>
        <taxon>Anomopoda</taxon>
        <taxon>Daphniidae</taxon>
        <taxon>Daphnia</taxon>
    </lineage>
</organism>
<sequence length="992" mass="104151">MMDEVCTRSNRRGLGVRALAAAMYLMVAGGPYGLEELVAKVGFGRGLAILAIVPIVWAMPVAMMAAELAAAIPEEGGYYAWVRRALGPFWGAQEAWLSFAASLFDMGIYPALFIAYLSRFWPPAAEHPFFIGTLFVSAGCAVNLAPIGAVGEGGVALTSLLLLPFVLLVAWVGLPMLAHGSMSFHPRPPTDESSDFLGALLIGLWNFMGWDNGTTVEAEQSSGAQRTFPRAIFLATMLVGVTYMIPVFIAGRTGVDPTGWTTGSWADFASEKVGPWLGRLTVCGALVSSFGMFAALVLSYSRLIHRVAEDGLLPPFLRRRSTRGVPYAAVIFCGATWLMTLGLPFAKLVILDLMLYGTSLLLEFIALIVLRIREPELLRPFRVPGGFFGVCVLAVPPAALMIAAFVRNAHESLYGVPALLVGGVMVALGPLLYVATGRHRQVACRPRMLRRTSTLATLVLSLAIAASCGLSTGDNGFKTDAGSGPKLDLDGASTACNATGKVCVANDIHTCNPDGTAGAKVGSCDGKKEVCIDGACAKGCAAADALPSNIGCEFWAVDLDNNKDPFNDAAGAPGNCRFECGDESADVIVEQNDADPGQSPKVKQVKRVTLSPGTVQTITMPTREVDGSLQGNNEGPGTMLSSRAFRVSSSQPIVVYQFNALAAQYSNDASLLLPSAGLGLAYRALSWPAGKPISVFGSPIDRAYVTIVGTRSGTNVRVKVSNATLAGGTIPATPKDGVINVTMGPYDVLNLETDGLPGDMTGTVVTADQPVAVFTGTELSGAPGTKKPPAPPGSGNSSTCCLDHLEEQLLPVESYGKRFAVPHSAYRSDPGGYRDYDVLRFMGVAAAATVKTNLPRPTIALRWHRASQEFTPKGNGDPSLTIFPAIDQFRADYLFAVPTSWRANYIALALPKGASVTVDGAAPTGCDNAPMGTIGGVDYVGVRCPISEGAHALVGTAPFGLAAYGYGNAGSYAFVGGANVKKIYTPPPTFDK</sequence>
<keyword evidence="5 9" id="KW-1133">Transmembrane helix</keyword>
<name>A0ABR0B909_9CRUS</name>
<proteinExistence type="inferred from homology"/>
<comment type="subcellular location">
    <subcellularLocation>
        <location evidence="1">Cell membrane</location>
        <topology evidence="1">Multi-pass membrane protein</topology>
    </subcellularLocation>
</comment>
<feature type="transmembrane region" description="Helical" evidence="9">
    <location>
        <begin position="412"/>
        <end position="434"/>
    </location>
</feature>
<feature type="transmembrane region" description="Helical" evidence="9">
    <location>
        <begin position="384"/>
        <end position="406"/>
    </location>
</feature>
<reference evidence="11 12" key="1">
    <citation type="journal article" date="2023" name="Nucleic Acids Res.">
        <title>The hologenome of Daphnia magna reveals possible DNA methylation and microbiome-mediated evolution of the host genome.</title>
        <authorList>
            <person name="Chaturvedi A."/>
            <person name="Li X."/>
            <person name="Dhandapani V."/>
            <person name="Marshall H."/>
            <person name="Kissane S."/>
            <person name="Cuenca-Cambronero M."/>
            <person name="Asole G."/>
            <person name="Calvet F."/>
            <person name="Ruiz-Romero M."/>
            <person name="Marangio P."/>
            <person name="Guigo R."/>
            <person name="Rago D."/>
            <person name="Mirbahai L."/>
            <person name="Eastwood N."/>
            <person name="Colbourne J.K."/>
            <person name="Zhou J."/>
            <person name="Mallon E."/>
            <person name="Orsini L."/>
        </authorList>
    </citation>
    <scope>NUCLEOTIDE SEQUENCE [LARGE SCALE GENOMIC DNA]</scope>
    <source>
        <strain evidence="11">LRV0_1</strain>
    </source>
</reference>
<feature type="domain" description="IgGFc-binding protein N-terminal" evidence="10">
    <location>
        <begin position="668"/>
        <end position="854"/>
    </location>
</feature>
<keyword evidence="2" id="KW-0813">Transport</keyword>
<accession>A0ABR0B909</accession>
<feature type="transmembrane region" description="Helical" evidence="9">
    <location>
        <begin position="155"/>
        <end position="178"/>
    </location>
</feature>
<evidence type="ECO:0000313" key="11">
    <source>
        <dbReference type="EMBL" id="KAK4045070.1"/>
    </source>
</evidence>
<keyword evidence="3" id="KW-1003">Cell membrane</keyword>
<feature type="region of interest" description="Disordered" evidence="8">
    <location>
        <begin position="777"/>
        <end position="798"/>
    </location>
</feature>
<feature type="transmembrane region" description="Helical" evidence="9">
    <location>
        <begin position="455"/>
        <end position="473"/>
    </location>
</feature>
<feature type="transmembrane region" description="Helical" evidence="9">
    <location>
        <begin position="353"/>
        <end position="372"/>
    </location>
</feature>
<feature type="transmembrane region" description="Helical" evidence="9">
    <location>
        <begin position="325"/>
        <end position="347"/>
    </location>
</feature>
<comment type="caution">
    <text evidence="11">The sequence shown here is derived from an EMBL/GenBank/DDBJ whole genome shotgun (WGS) entry which is preliminary data.</text>
</comment>
<evidence type="ECO:0000256" key="6">
    <source>
        <dbReference type="ARBA" id="ARBA00023136"/>
    </source>
</evidence>
<dbReference type="Pfam" id="PF13520">
    <property type="entry name" value="AA_permease_2"/>
    <property type="match status" value="1"/>
</dbReference>
<comment type="similarity">
    <text evidence="7">Belongs to the amino acid-polyamine-organocation (APC) superfamily. Polyamine:cation symporter (PHS) (TC 2.A.3.12) family.</text>
</comment>
<evidence type="ECO:0000256" key="7">
    <source>
        <dbReference type="ARBA" id="ARBA00024041"/>
    </source>
</evidence>
<feature type="transmembrane region" description="Helical" evidence="9">
    <location>
        <begin position="276"/>
        <end position="298"/>
    </location>
</feature>
<dbReference type="PANTHER" id="PTHR45826">
    <property type="entry name" value="POLYAMINE TRANSPORTER PUT1"/>
    <property type="match status" value="1"/>
</dbReference>
<dbReference type="EMBL" id="JAOYFB010000041">
    <property type="protein sequence ID" value="KAK4045070.1"/>
    <property type="molecule type" value="Genomic_DNA"/>
</dbReference>
<keyword evidence="4 9" id="KW-0812">Transmembrane</keyword>
<feature type="transmembrane region" description="Helical" evidence="9">
    <location>
        <begin position="46"/>
        <end position="72"/>
    </location>
</feature>